<protein>
    <recommendedName>
        <fullName evidence="2">Cell morphogenesis protein C-terminal domain-containing protein</fullName>
    </recommendedName>
</protein>
<dbReference type="EMBL" id="ASPP01004544">
    <property type="protein sequence ID" value="ETO32000.1"/>
    <property type="molecule type" value="Genomic_DNA"/>
</dbReference>
<feature type="compositionally biased region" description="Basic and acidic residues" evidence="1">
    <location>
        <begin position="238"/>
        <end position="247"/>
    </location>
</feature>
<feature type="region of interest" description="Disordered" evidence="1">
    <location>
        <begin position="212"/>
        <end position="272"/>
    </location>
</feature>
<evidence type="ECO:0000259" key="2">
    <source>
        <dbReference type="Pfam" id="PF14225"/>
    </source>
</evidence>
<dbReference type="OrthoDB" id="6287725at2759"/>
<proteinExistence type="predicted"/>
<dbReference type="PANTHER" id="PTHR12295">
    <property type="entry name" value="FURRY-RELATED"/>
    <property type="match status" value="1"/>
</dbReference>
<feature type="compositionally biased region" description="Acidic residues" evidence="1">
    <location>
        <begin position="952"/>
        <end position="962"/>
    </location>
</feature>
<evidence type="ECO:0000256" key="1">
    <source>
        <dbReference type="SAM" id="MobiDB-lite"/>
    </source>
</evidence>
<feature type="compositionally biased region" description="Polar residues" evidence="1">
    <location>
        <begin position="345"/>
        <end position="355"/>
    </location>
</feature>
<sequence>MFQFEQLFSFYIEKALEAHTDEKDPLYSSHPYFLRAIVNVMEINTSGDRITVVESRYRANDWKIQRPIGDGFLSNVFHYAHRLLFLGLMMIIEPDADARFSGFLLLRALAHIVVGKTLVNEIDKYKFAFESSMSLWVRKNGGHISRLFAKHFPSIGGALFRDAIKYTETSDRREWITTFLKPWAREIHLHCANKAKMDEQYLRYYRRPQSRSPSIHDIEDKMAHKEDGDDDEDISAADDTREKKEPEESITDGEEEEENEASAKNETKNPSIITTVTMTATGNSSVPAPLPGGSNMVLIKSSSSNMSEAEARLDEDDEDEAWVENSVDSSQTNTADMSAVAPRSPSANSRNNPKTMPSPLGRSITGYDVYSMPNKQKVTMQIQQPKSPKINKKKKKTEQLLQVFDPEKYKLKGHETLLLLSNLFHITTTATDQFQTSLLKVWKELANAFSYENLFAILDFLIETVESYMAQAQKQQINLYTQIMPACKNIIFAIYEGPSEPNRTNGKYSGSVTKQPLALTRKLITWYIVRSLLRVLTIGINEYSKSNLKIRHRSGEILTRYEERIEEEEKAQGTHNESNNEHRLDYGYEAHIDGGSEDALFSSRRDRSATKTQQASASSSTGIMAATAAIGIGGVSVASANANANASAGGNAHTVGLTVDSKKTAMSRGQIERKADLAASLLVDIIGVDSGPIERDYPVLVLYASIFISSSSNPRQLHHLLVRIMSTLCLPKDFDMLQNEQISYEEASVAAALKARELQLMWDDDVGVGGAVVRQQFTVDRVGTVVMDGGVFIDKYCQVLKPELKAKDRIGYEALRWAVLSTNQDIAQRAFHVYRQLLNPLNHAAVKVVLLTLVGSIDQWENASKYQKTRQSVPKEFHECMRILDTLLKMAHALKQQQQLHEHPALFWAGIALLRANVKNDTESELFDRGLELVGMNLDQAQNPQYFVEMEDWESREEDSTNENDNKEKMSKVTIKAPGETKALKPDSTSNKKPTQIQNETEEKVPQVSTVDNQASLKPDPNNLPQTNLALKSGTSFTNDGSEHDITEPQYIAPIEDMYNNEDIRDRDVEMEMEMQMEAAERDGLPEKFWNYCEEWTPRFEGVQQYFLFLLLLFFLQYETKINFTLKKTKTKGFLRPQHEEVCFKMIKDALVTKMDNIMDRTNLRPLLALIAILPYICYHSRYSPEKLTDLPRLFRRLAETLGVVNKKLSNKFRDYVKGFAIEEDAFLRDMCPLIVEHFFDSYAKVAANYFEGLLESPGMEHYHATIFKICRYFLEQGPNFLLCFEKIIAKAHKAVSGGKISRDVSDTATELVRTAIEHVKSNKEQDSPDDFIDVSPFPEAGLKLSIICVEKQTIKNPFFKHALLSTQTSQPTSLANHGPMPNYGG</sequence>
<dbReference type="GO" id="GO:0005938">
    <property type="term" value="C:cell cortex"/>
    <property type="evidence" value="ECO:0007669"/>
    <property type="project" value="TreeGrafter"/>
</dbReference>
<evidence type="ECO:0000313" key="3">
    <source>
        <dbReference type="EMBL" id="ETO32000.1"/>
    </source>
</evidence>
<feature type="compositionally biased region" description="Acidic residues" evidence="1">
    <location>
        <begin position="248"/>
        <end position="260"/>
    </location>
</feature>
<comment type="caution">
    <text evidence="3">The sequence shown here is derived from an EMBL/GenBank/DDBJ whole genome shotgun (WGS) entry which is preliminary data.</text>
</comment>
<feature type="compositionally biased region" description="Polar residues" evidence="1">
    <location>
        <begin position="987"/>
        <end position="999"/>
    </location>
</feature>
<dbReference type="GO" id="GO:0000902">
    <property type="term" value="P:cell morphogenesis"/>
    <property type="evidence" value="ECO:0007669"/>
    <property type="project" value="InterPro"/>
</dbReference>
<evidence type="ECO:0000313" key="4">
    <source>
        <dbReference type="Proteomes" id="UP000023152"/>
    </source>
</evidence>
<dbReference type="Proteomes" id="UP000023152">
    <property type="component" value="Unassembled WGS sequence"/>
</dbReference>
<feature type="compositionally biased region" description="Basic and acidic residues" evidence="1">
    <location>
        <begin position="214"/>
        <end position="227"/>
    </location>
</feature>
<dbReference type="InterPro" id="IPR039867">
    <property type="entry name" value="Furry/Tao3/Mor2"/>
</dbReference>
<feature type="domain" description="Cell morphogenesis protein C-terminal" evidence="2">
    <location>
        <begin position="1125"/>
        <end position="1257"/>
    </location>
</feature>
<organism evidence="3 4">
    <name type="scientific">Reticulomyxa filosa</name>
    <dbReference type="NCBI Taxonomy" id="46433"/>
    <lineage>
        <taxon>Eukaryota</taxon>
        <taxon>Sar</taxon>
        <taxon>Rhizaria</taxon>
        <taxon>Retaria</taxon>
        <taxon>Foraminifera</taxon>
        <taxon>Monothalamids</taxon>
        <taxon>Reticulomyxidae</taxon>
        <taxon>Reticulomyxa</taxon>
    </lineage>
</organism>
<feature type="compositionally biased region" description="Polar residues" evidence="1">
    <location>
        <begin position="326"/>
        <end position="336"/>
    </location>
</feature>
<name>X6P0B5_RETFI</name>
<reference evidence="3 4" key="1">
    <citation type="journal article" date="2013" name="Curr. Biol.">
        <title>The Genome of the Foraminiferan Reticulomyxa filosa.</title>
        <authorList>
            <person name="Glockner G."/>
            <person name="Hulsmann N."/>
            <person name="Schleicher M."/>
            <person name="Noegel A.A."/>
            <person name="Eichinger L."/>
            <person name="Gallinger C."/>
            <person name="Pawlowski J."/>
            <person name="Sierra R."/>
            <person name="Euteneuer U."/>
            <person name="Pillet L."/>
            <person name="Moustafa A."/>
            <person name="Platzer M."/>
            <person name="Groth M."/>
            <person name="Szafranski K."/>
            <person name="Schliwa M."/>
        </authorList>
    </citation>
    <scope>NUCLEOTIDE SEQUENCE [LARGE SCALE GENOMIC DNA]</scope>
</reference>
<feature type="region of interest" description="Disordered" evidence="1">
    <location>
        <begin position="952"/>
        <end position="1009"/>
    </location>
</feature>
<keyword evidence="4" id="KW-1185">Reference proteome</keyword>
<accession>X6P0B5</accession>
<dbReference type="PANTHER" id="PTHR12295:SF30">
    <property type="entry name" value="PROTEIN FURRY"/>
    <property type="match status" value="1"/>
</dbReference>
<feature type="compositionally biased region" description="Acidic residues" evidence="1">
    <location>
        <begin position="313"/>
        <end position="322"/>
    </location>
</feature>
<dbReference type="GO" id="GO:0030427">
    <property type="term" value="C:site of polarized growth"/>
    <property type="evidence" value="ECO:0007669"/>
    <property type="project" value="TreeGrafter"/>
</dbReference>
<feature type="region of interest" description="Disordered" evidence="1">
    <location>
        <begin position="302"/>
        <end position="364"/>
    </location>
</feature>
<dbReference type="Pfam" id="PF14225">
    <property type="entry name" value="MOR2-PAG1_C"/>
    <property type="match status" value="1"/>
</dbReference>
<dbReference type="InterPro" id="IPR025481">
    <property type="entry name" value="Cell_Morphogen_C"/>
</dbReference>
<gene>
    <name evidence="3" type="ORF">RFI_05118</name>
</gene>